<name>A0AAW0YCV1_CHEQU</name>
<feature type="non-terminal residue" evidence="3">
    <location>
        <position position="270"/>
    </location>
</feature>
<proteinExistence type="predicted"/>
<dbReference type="PANTHER" id="PTHR19290:SF147">
    <property type="entry name" value="HELIX-LOOP-HELIX PROTEIN DELILAH"/>
    <property type="match status" value="1"/>
</dbReference>
<dbReference type="GO" id="GO:0005634">
    <property type="term" value="C:nucleus"/>
    <property type="evidence" value="ECO:0007669"/>
    <property type="project" value="TreeGrafter"/>
</dbReference>
<dbReference type="GO" id="GO:0045944">
    <property type="term" value="P:positive regulation of transcription by RNA polymerase II"/>
    <property type="evidence" value="ECO:0007669"/>
    <property type="project" value="TreeGrafter"/>
</dbReference>
<comment type="caution">
    <text evidence="3">The sequence shown here is derived from an EMBL/GenBank/DDBJ whole genome shotgun (WGS) entry which is preliminary data.</text>
</comment>
<evidence type="ECO:0000313" key="3">
    <source>
        <dbReference type="EMBL" id="KAK8749671.1"/>
    </source>
</evidence>
<evidence type="ECO:0000256" key="1">
    <source>
        <dbReference type="SAM" id="MobiDB-lite"/>
    </source>
</evidence>
<dbReference type="GO" id="GO:0003700">
    <property type="term" value="F:DNA-binding transcription factor activity"/>
    <property type="evidence" value="ECO:0007669"/>
    <property type="project" value="TreeGrafter"/>
</dbReference>
<dbReference type="InterPro" id="IPR036638">
    <property type="entry name" value="HLH_DNA-bd_sf"/>
</dbReference>
<dbReference type="GO" id="GO:0009653">
    <property type="term" value="P:anatomical structure morphogenesis"/>
    <property type="evidence" value="ECO:0007669"/>
    <property type="project" value="TreeGrafter"/>
</dbReference>
<protein>
    <recommendedName>
        <fullName evidence="2">BHLH domain-containing protein</fullName>
    </recommendedName>
</protein>
<dbReference type="PANTHER" id="PTHR19290">
    <property type="entry name" value="BASIC HELIX-LOOP-HELIX PROTEIN NEUROGENIN-RELATED"/>
    <property type="match status" value="1"/>
</dbReference>
<dbReference type="Pfam" id="PF00010">
    <property type="entry name" value="HLH"/>
    <property type="match status" value="1"/>
</dbReference>
<sequence length="270" mass="30162">MLPDIPIGTLEGDFSAHAGRHSQDDLVDTNNNDQDTCCRDNNTDDCKNDDGNPGNDVDTRMCQTSAGAGVKYQLRPRSGQGQRRYDSEWSLHDTLTYKQRPPPLSRYRRKTANARERYRMRQINSAFESLRGVLPSWVCRRRAASDLTKITTLRLASAYIRSLQDILDGKAHQDICSWVLSSLLQDDPSSKNPRIELDITSSNETQITEPHSTPETQLVTVFCQESSTGILEDNLGSFTYSLATSETEGVTLLLGCESLPAWTPQHPAIV</sequence>
<keyword evidence="4" id="KW-1185">Reference proteome</keyword>
<dbReference type="SUPFAM" id="SSF47459">
    <property type="entry name" value="HLH, helix-loop-helix DNA-binding domain"/>
    <property type="match status" value="1"/>
</dbReference>
<evidence type="ECO:0000259" key="2">
    <source>
        <dbReference type="PROSITE" id="PS50888"/>
    </source>
</evidence>
<gene>
    <name evidence="3" type="ORF">OTU49_015473</name>
</gene>
<feature type="region of interest" description="Disordered" evidence="1">
    <location>
        <begin position="1"/>
        <end position="32"/>
    </location>
</feature>
<dbReference type="AlphaFoldDB" id="A0AAW0YCV1"/>
<dbReference type="CDD" id="cd11431">
    <property type="entry name" value="bHLH_TS_taxi_Dei"/>
    <property type="match status" value="1"/>
</dbReference>
<dbReference type="EMBL" id="JARKIK010000009">
    <property type="protein sequence ID" value="KAK8749671.1"/>
    <property type="molecule type" value="Genomic_DNA"/>
</dbReference>
<accession>A0AAW0YCV1</accession>
<dbReference type="Gene3D" id="4.10.280.10">
    <property type="entry name" value="Helix-loop-helix DNA-binding domain"/>
    <property type="match status" value="1"/>
</dbReference>
<organism evidence="3 4">
    <name type="scientific">Cherax quadricarinatus</name>
    <name type="common">Australian red claw crayfish</name>
    <dbReference type="NCBI Taxonomy" id="27406"/>
    <lineage>
        <taxon>Eukaryota</taxon>
        <taxon>Metazoa</taxon>
        <taxon>Ecdysozoa</taxon>
        <taxon>Arthropoda</taxon>
        <taxon>Crustacea</taxon>
        <taxon>Multicrustacea</taxon>
        <taxon>Malacostraca</taxon>
        <taxon>Eumalacostraca</taxon>
        <taxon>Eucarida</taxon>
        <taxon>Decapoda</taxon>
        <taxon>Pleocyemata</taxon>
        <taxon>Astacidea</taxon>
        <taxon>Parastacoidea</taxon>
        <taxon>Parastacidae</taxon>
        <taxon>Cherax</taxon>
    </lineage>
</organism>
<evidence type="ECO:0000313" key="4">
    <source>
        <dbReference type="Proteomes" id="UP001445076"/>
    </source>
</evidence>
<dbReference type="SMART" id="SM00353">
    <property type="entry name" value="HLH"/>
    <property type="match status" value="1"/>
</dbReference>
<dbReference type="InterPro" id="IPR011598">
    <property type="entry name" value="bHLH_dom"/>
</dbReference>
<dbReference type="Proteomes" id="UP001445076">
    <property type="component" value="Unassembled WGS sequence"/>
</dbReference>
<feature type="domain" description="BHLH" evidence="2">
    <location>
        <begin position="107"/>
        <end position="163"/>
    </location>
</feature>
<dbReference type="InterPro" id="IPR050359">
    <property type="entry name" value="bHLH_transcription_factors"/>
</dbReference>
<dbReference type="GO" id="GO:0070888">
    <property type="term" value="F:E-box binding"/>
    <property type="evidence" value="ECO:0007669"/>
    <property type="project" value="TreeGrafter"/>
</dbReference>
<dbReference type="GO" id="GO:0046983">
    <property type="term" value="F:protein dimerization activity"/>
    <property type="evidence" value="ECO:0007669"/>
    <property type="project" value="InterPro"/>
</dbReference>
<dbReference type="PROSITE" id="PS50888">
    <property type="entry name" value="BHLH"/>
    <property type="match status" value="1"/>
</dbReference>
<reference evidence="3 4" key="1">
    <citation type="journal article" date="2024" name="BMC Genomics">
        <title>Genome assembly of redclaw crayfish (Cherax quadricarinatus) provides insights into its immune adaptation and hypoxia tolerance.</title>
        <authorList>
            <person name="Liu Z."/>
            <person name="Zheng J."/>
            <person name="Li H."/>
            <person name="Fang K."/>
            <person name="Wang S."/>
            <person name="He J."/>
            <person name="Zhou D."/>
            <person name="Weng S."/>
            <person name="Chi M."/>
            <person name="Gu Z."/>
            <person name="He J."/>
            <person name="Li F."/>
            <person name="Wang M."/>
        </authorList>
    </citation>
    <scope>NUCLEOTIDE SEQUENCE [LARGE SCALE GENOMIC DNA]</scope>
    <source>
        <strain evidence="3">ZL_2023a</strain>
    </source>
</reference>